<accession>A0A7R9QW57</accession>
<dbReference type="EMBL" id="OC934201">
    <property type="protein sequence ID" value="CAD7660140.1"/>
    <property type="molecule type" value="Genomic_DNA"/>
</dbReference>
<reference evidence="1" key="1">
    <citation type="submission" date="2020-11" db="EMBL/GenBank/DDBJ databases">
        <authorList>
            <person name="Tran Van P."/>
        </authorList>
    </citation>
    <scope>NUCLEOTIDE SEQUENCE</scope>
</reference>
<keyword evidence="2" id="KW-1185">Reference proteome</keyword>
<organism evidence="1">
    <name type="scientific">Oppiella nova</name>
    <dbReference type="NCBI Taxonomy" id="334625"/>
    <lineage>
        <taxon>Eukaryota</taxon>
        <taxon>Metazoa</taxon>
        <taxon>Ecdysozoa</taxon>
        <taxon>Arthropoda</taxon>
        <taxon>Chelicerata</taxon>
        <taxon>Arachnida</taxon>
        <taxon>Acari</taxon>
        <taxon>Acariformes</taxon>
        <taxon>Sarcoptiformes</taxon>
        <taxon>Oribatida</taxon>
        <taxon>Brachypylina</taxon>
        <taxon>Oppioidea</taxon>
        <taxon>Oppiidae</taxon>
        <taxon>Oppiella</taxon>
    </lineage>
</organism>
<name>A0A7R9QW57_9ACAR</name>
<protein>
    <submittedName>
        <fullName evidence="1">Uncharacterized protein</fullName>
    </submittedName>
</protein>
<evidence type="ECO:0000313" key="2">
    <source>
        <dbReference type="Proteomes" id="UP000728032"/>
    </source>
</evidence>
<feature type="non-terminal residue" evidence="1">
    <location>
        <position position="1"/>
    </location>
</feature>
<dbReference type="OrthoDB" id="6537333at2759"/>
<evidence type="ECO:0000313" key="1">
    <source>
        <dbReference type="EMBL" id="CAD7660140.1"/>
    </source>
</evidence>
<dbReference type="EMBL" id="CAJPVJ010019376">
    <property type="protein sequence ID" value="CAG2177278.1"/>
    <property type="molecule type" value="Genomic_DNA"/>
</dbReference>
<gene>
    <name evidence="1" type="ORF">ONB1V03_LOCUS16710</name>
</gene>
<dbReference type="Proteomes" id="UP000728032">
    <property type="component" value="Unassembled WGS sequence"/>
</dbReference>
<sequence>EEADDVEEWDNSTTPMNISMITTSRILAEVRNTTEMMLKMARDQIRHLKPKAIHSLKHLRSLEAQVVQERAHLKEMKQLFVTTVGGLRDELRNQKDILDGHMRSAGTKNVTELRIRSKLLEYKAKQMYDLEMVAHSWDMGDKVQLPRGGHGSVRCRHDRIYVRNDGNGSHKVTRTANYTG</sequence>
<proteinExistence type="predicted"/>
<dbReference type="AlphaFoldDB" id="A0A7R9QW57"/>